<evidence type="ECO:0000256" key="3">
    <source>
        <dbReference type="ARBA" id="ARBA00022448"/>
    </source>
</evidence>
<comment type="caution">
    <text evidence="12">Lacks conserved residue(s) required for the propagation of feature annotation.</text>
</comment>
<keyword evidence="4 12" id="KW-0812">Transmembrane</keyword>
<evidence type="ECO:0000313" key="16">
    <source>
        <dbReference type="Proteomes" id="UP000708148"/>
    </source>
</evidence>
<keyword evidence="16" id="KW-1185">Reference proteome</keyword>
<evidence type="ECO:0000256" key="1">
    <source>
        <dbReference type="ARBA" id="ARBA00004141"/>
    </source>
</evidence>
<keyword evidence="10 12" id="KW-0868">Chloride</keyword>
<feature type="domain" description="CBS" evidence="14">
    <location>
        <begin position="258"/>
        <end position="319"/>
    </location>
</feature>
<dbReference type="InterPro" id="IPR014743">
    <property type="entry name" value="Cl-channel_core"/>
</dbReference>
<keyword evidence="9 12" id="KW-0472">Membrane</keyword>
<dbReference type="OrthoDB" id="428525at2759"/>
<reference evidence="15" key="1">
    <citation type="submission" date="2020-12" db="EMBL/GenBank/DDBJ databases">
        <authorList>
            <person name="Iha C."/>
        </authorList>
    </citation>
    <scope>NUCLEOTIDE SEQUENCE</scope>
</reference>
<dbReference type="GO" id="GO:0016020">
    <property type="term" value="C:membrane"/>
    <property type="evidence" value="ECO:0007669"/>
    <property type="project" value="UniProtKB-SubCell"/>
</dbReference>
<organism evidence="15 16">
    <name type="scientific">Ostreobium quekettii</name>
    <dbReference type="NCBI Taxonomy" id="121088"/>
    <lineage>
        <taxon>Eukaryota</taxon>
        <taxon>Viridiplantae</taxon>
        <taxon>Chlorophyta</taxon>
        <taxon>core chlorophytes</taxon>
        <taxon>Ulvophyceae</taxon>
        <taxon>TCBD clade</taxon>
        <taxon>Bryopsidales</taxon>
        <taxon>Ostreobineae</taxon>
        <taxon>Ostreobiaceae</taxon>
        <taxon>Ostreobium</taxon>
    </lineage>
</organism>
<dbReference type="InterPro" id="IPR000644">
    <property type="entry name" value="CBS_dom"/>
</dbReference>
<comment type="caution">
    <text evidence="15">The sequence shown here is derived from an EMBL/GenBank/DDBJ whole genome shotgun (WGS) entry which is preliminary data.</text>
</comment>
<dbReference type="Pfam" id="PF00571">
    <property type="entry name" value="CBS"/>
    <property type="match status" value="2"/>
</dbReference>
<feature type="transmembrane region" description="Helical" evidence="12">
    <location>
        <begin position="138"/>
        <end position="158"/>
    </location>
</feature>
<keyword evidence="7 12" id="KW-0406">Ion transport</keyword>
<evidence type="ECO:0000256" key="4">
    <source>
        <dbReference type="ARBA" id="ARBA00022692"/>
    </source>
</evidence>
<evidence type="ECO:0000259" key="14">
    <source>
        <dbReference type="PROSITE" id="PS51371"/>
    </source>
</evidence>
<accession>A0A8S1IUA2</accession>
<dbReference type="SUPFAM" id="SSF81340">
    <property type="entry name" value="Clc chloride channel"/>
    <property type="match status" value="1"/>
</dbReference>
<evidence type="ECO:0000256" key="8">
    <source>
        <dbReference type="ARBA" id="ARBA00023122"/>
    </source>
</evidence>
<keyword evidence="8 11" id="KW-0129">CBS domain</keyword>
<name>A0A8S1IUA2_9CHLO</name>
<dbReference type="EMBL" id="CAJHUC010000875">
    <property type="protein sequence ID" value="CAD7698710.1"/>
    <property type="molecule type" value="Genomic_DNA"/>
</dbReference>
<evidence type="ECO:0000256" key="6">
    <source>
        <dbReference type="ARBA" id="ARBA00022989"/>
    </source>
</evidence>
<dbReference type="PANTHER" id="PTHR11689:SF89">
    <property type="entry name" value="CHLORIDE CHANNEL PROTEIN"/>
    <property type="match status" value="1"/>
</dbReference>
<dbReference type="PROSITE" id="PS51371">
    <property type="entry name" value="CBS"/>
    <property type="match status" value="2"/>
</dbReference>
<dbReference type="Gene3D" id="3.10.580.20">
    <property type="match status" value="1"/>
</dbReference>
<dbReference type="InterPro" id="IPR051280">
    <property type="entry name" value="Cl-channel/antiporter"/>
</dbReference>
<evidence type="ECO:0000256" key="2">
    <source>
        <dbReference type="ARBA" id="ARBA00009476"/>
    </source>
</evidence>
<dbReference type="AlphaFoldDB" id="A0A8S1IUA2"/>
<evidence type="ECO:0000256" key="9">
    <source>
        <dbReference type="ARBA" id="ARBA00023136"/>
    </source>
</evidence>
<proteinExistence type="inferred from homology"/>
<dbReference type="CDD" id="cd04591">
    <property type="entry name" value="CBS_pair_voltage-gated_CLC_euk_bac"/>
    <property type="match status" value="1"/>
</dbReference>
<evidence type="ECO:0000256" key="12">
    <source>
        <dbReference type="RuleBase" id="RU361221"/>
    </source>
</evidence>
<evidence type="ECO:0000256" key="10">
    <source>
        <dbReference type="ARBA" id="ARBA00023214"/>
    </source>
</evidence>
<feature type="compositionally biased region" description="Polar residues" evidence="13">
    <location>
        <begin position="346"/>
        <end position="356"/>
    </location>
</feature>
<dbReference type="Gene3D" id="3.90.1280.20">
    <property type="match status" value="1"/>
</dbReference>
<dbReference type="SMART" id="SM00116">
    <property type="entry name" value="CBS"/>
    <property type="match status" value="2"/>
</dbReference>
<keyword evidence="6 12" id="KW-1133">Transmembrane helix</keyword>
<keyword evidence="3 12" id="KW-0813">Transport</keyword>
<dbReference type="PANTHER" id="PTHR11689">
    <property type="entry name" value="CHLORIDE CHANNEL PROTEIN CLC FAMILY MEMBER"/>
    <property type="match status" value="1"/>
</dbReference>
<evidence type="ECO:0000256" key="5">
    <source>
        <dbReference type="ARBA" id="ARBA00022737"/>
    </source>
</evidence>
<dbReference type="Proteomes" id="UP000708148">
    <property type="component" value="Unassembled WGS sequence"/>
</dbReference>
<evidence type="ECO:0000256" key="7">
    <source>
        <dbReference type="ARBA" id="ARBA00023065"/>
    </source>
</evidence>
<dbReference type="Pfam" id="PF00654">
    <property type="entry name" value="Voltage_CLC"/>
    <property type="match status" value="1"/>
</dbReference>
<dbReference type="InterPro" id="IPR001807">
    <property type="entry name" value="ClC"/>
</dbReference>
<feature type="region of interest" description="Disordered" evidence="13">
    <location>
        <begin position="339"/>
        <end position="362"/>
    </location>
</feature>
<keyword evidence="5" id="KW-0677">Repeat</keyword>
<dbReference type="PRINTS" id="PR00762">
    <property type="entry name" value="CLCHANNEL"/>
</dbReference>
<evidence type="ECO:0000256" key="13">
    <source>
        <dbReference type="SAM" id="MobiDB-lite"/>
    </source>
</evidence>
<dbReference type="Gene3D" id="1.10.3080.10">
    <property type="entry name" value="Clc chloride channel"/>
    <property type="match status" value="1"/>
</dbReference>
<comment type="similarity">
    <text evidence="2 12">Belongs to the chloride channel (TC 2.A.49) family.</text>
</comment>
<feature type="transmembrane region" description="Helical" evidence="12">
    <location>
        <begin position="105"/>
        <end position="126"/>
    </location>
</feature>
<dbReference type="SUPFAM" id="SSF54631">
    <property type="entry name" value="CBS-domain pair"/>
    <property type="match status" value="1"/>
</dbReference>
<sequence>MLVFSAQDDLQHTCIPEDSDDLSRVIEPVSRLETCIPGGHLSAKQANSYWEQKAKSEGTYVNGSYPVEYNELATLMSLTGEDGIRSLLTRGTHREFSYQALLTMLVWYGVGAALAAGSSISSGLFIPMMMIGALIGRLVGLMTTALVAASTGIINGVFSEDSQFAAIDPGVFAFIGAAAFMGGVTRLTVSLAVIMIEISNDVHMLPPILVAVMIAKWVADSWTHSLYHGLLEVKCVPFLPPQPISKDSLDLMETRAVMHSPVVTMREQMRVAEIKEVLRETSHNGFPIIQDSPHGGVFGGLITRHHLLVLLRALRSRGSTGHLSVSYDELKRRNVTAKARREVSEQQRALQIGNNGDHSEGDSSDELLDLGMYINRSAMKVQESFSVERTYILFRTMGLRHLVVVDEHNHVKGIVTRKDLLGFRLDDAATREEIRGSGDWDL</sequence>
<comment type="subcellular location">
    <subcellularLocation>
        <location evidence="1 12">Membrane</location>
        <topology evidence="1 12">Multi-pass membrane protein</topology>
    </subcellularLocation>
</comment>
<evidence type="ECO:0000313" key="15">
    <source>
        <dbReference type="EMBL" id="CAD7698710.1"/>
    </source>
</evidence>
<evidence type="ECO:0000256" key="11">
    <source>
        <dbReference type="PROSITE-ProRule" id="PRU00703"/>
    </source>
</evidence>
<feature type="transmembrane region" description="Helical" evidence="12">
    <location>
        <begin position="170"/>
        <end position="196"/>
    </location>
</feature>
<dbReference type="InterPro" id="IPR046342">
    <property type="entry name" value="CBS_dom_sf"/>
</dbReference>
<dbReference type="GO" id="GO:0005254">
    <property type="term" value="F:chloride channel activity"/>
    <property type="evidence" value="ECO:0007669"/>
    <property type="project" value="UniProtKB-UniRule"/>
</dbReference>
<gene>
    <name evidence="15" type="ORF">OSTQU699_LOCUS4069</name>
</gene>
<feature type="domain" description="CBS" evidence="14">
    <location>
        <begin position="374"/>
        <end position="430"/>
    </location>
</feature>
<protein>
    <recommendedName>
        <fullName evidence="12">Chloride channel protein</fullName>
    </recommendedName>
</protein>